<feature type="transmembrane region" description="Helical" evidence="6">
    <location>
        <begin position="298"/>
        <end position="323"/>
    </location>
</feature>
<keyword evidence="9" id="KW-1185">Reference proteome</keyword>
<feature type="transmembrane region" description="Helical" evidence="6">
    <location>
        <begin position="428"/>
        <end position="449"/>
    </location>
</feature>
<dbReference type="FunFam" id="1.20.1720.10:FF:000012">
    <property type="entry name" value="MFS toxin efflux pump (AflT)"/>
    <property type="match status" value="1"/>
</dbReference>
<feature type="transmembrane region" description="Helical" evidence="6">
    <location>
        <begin position="493"/>
        <end position="517"/>
    </location>
</feature>
<dbReference type="Gene3D" id="1.20.1250.20">
    <property type="entry name" value="MFS general substrate transporter like domains"/>
    <property type="match status" value="1"/>
</dbReference>
<evidence type="ECO:0000313" key="8">
    <source>
        <dbReference type="EMBL" id="KAF2122170.1"/>
    </source>
</evidence>
<dbReference type="InterPro" id="IPR036259">
    <property type="entry name" value="MFS_trans_sf"/>
</dbReference>
<feature type="transmembrane region" description="Helical" evidence="6">
    <location>
        <begin position="31"/>
        <end position="49"/>
    </location>
</feature>
<evidence type="ECO:0000256" key="2">
    <source>
        <dbReference type="ARBA" id="ARBA00022692"/>
    </source>
</evidence>
<evidence type="ECO:0000256" key="5">
    <source>
        <dbReference type="SAM" id="MobiDB-lite"/>
    </source>
</evidence>
<feature type="region of interest" description="Disordered" evidence="5">
    <location>
        <begin position="1"/>
        <end position="21"/>
    </location>
</feature>
<accession>A0A6A5ZR65</accession>
<comment type="subcellular location">
    <subcellularLocation>
        <location evidence="1">Membrane</location>
        <topology evidence="1">Multi-pass membrane protein</topology>
    </subcellularLocation>
</comment>
<evidence type="ECO:0000313" key="9">
    <source>
        <dbReference type="Proteomes" id="UP000799770"/>
    </source>
</evidence>
<keyword evidence="2 6" id="KW-0812">Transmembrane</keyword>
<dbReference type="SUPFAM" id="SSF103473">
    <property type="entry name" value="MFS general substrate transporter"/>
    <property type="match status" value="1"/>
</dbReference>
<name>A0A6A5ZR65_9PLEO</name>
<evidence type="ECO:0000256" key="6">
    <source>
        <dbReference type="SAM" id="Phobius"/>
    </source>
</evidence>
<feature type="transmembrane region" description="Helical" evidence="6">
    <location>
        <begin position="461"/>
        <end position="481"/>
    </location>
</feature>
<keyword evidence="4 6" id="KW-0472">Membrane</keyword>
<feature type="transmembrane region" description="Helical" evidence="6">
    <location>
        <begin position="98"/>
        <end position="118"/>
    </location>
</feature>
<gene>
    <name evidence="8" type="ORF">BDV96DRAFT_609162</name>
</gene>
<feature type="transmembrane region" description="Helical" evidence="6">
    <location>
        <begin position="228"/>
        <end position="250"/>
    </location>
</feature>
<organism evidence="8 9">
    <name type="scientific">Lophiotrema nucula</name>
    <dbReference type="NCBI Taxonomy" id="690887"/>
    <lineage>
        <taxon>Eukaryota</taxon>
        <taxon>Fungi</taxon>
        <taxon>Dikarya</taxon>
        <taxon>Ascomycota</taxon>
        <taxon>Pezizomycotina</taxon>
        <taxon>Dothideomycetes</taxon>
        <taxon>Pleosporomycetidae</taxon>
        <taxon>Pleosporales</taxon>
        <taxon>Lophiotremataceae</taxon>
        <taxon>Lophiotrema</taxon>
    </lineage>
</organism>
<dbReference type="AlphaFoldDB" id="A0A6A5ZR65"/>
<protein>
    <submittedName>
        <fullName evidence="8">Major facilitator superfamily domain-containing protein</fullName>
    </submittedName>
</protein>
<dbReference type="InterPro" id="IPR020846">
    <property type="entry name" value="MFS_dom"/>
</dbReference>
<sequence length="552" mass="59619">MGTIATSSTEKLQPTTSPPEKNSEYITGWRLFIVMASLFMGAFLMALDINIINIPVPIIATQFHALQDVAWYGSAYLLTITAFQPTFGTLYKFFKIDVIFCVCIIIFEVGSLLCAAATNSKMFIVGRAIAGFAAAGILQGVLAVIGQVVRLEQRPLYMGLVMSVFAITVCIGPVLGGVFTQHASWRWCFWINLPIGGVVFAVLLLILRVPGTKNANRMLPLSKKIKHLDPFGCVVFLGAVTCLLLALQWGGQTKPWNSATVIGLLVGFGLLSILFGFIQWKKGEEAAIPFRVLTKRSIWASAGVLFFMGATVQVISFYIPFYFQTVQGVSPVQAGVRFIALILPQTIAVVVVGALVAQFGYYVPYMLAGELICLVGVSLLVRLTPTSNTITWAAPLVVQGLGMGMALQLPYTAVQVVLKEDDVPIGNAILVFAWQLGGAIAIAISQTILLNTLVDRVAQALPGLTGQAVIAAGAVNLLALAKTAERLRVLRGIWNTAIVRIVYLAIALSAAAIPFTLGMEWLNTKRVAEQRRLDAAVENSHEREVEGEKESV</sequence>
<proteinExistence type="predicted"/>
<feature type="transmembrane region" description="Helical" evidence="6">
    <location>
        <begin position="157"/>
        <end position="178"/>
    </location>
</feature>
<dbReference type="Gene3D" id="1.20.1720.10">
    <property type="entry name" value="Multidrug resistance protein D"/>
    <property type="match status" value="1"/>
</dbReference>
<evidence type="ECO:0000256" key="1">
    <source>
        <dbReference type="ARBA" id="ARBA00004141"/>
    </source>
</evidence>
<feature type="domain" description="Major facilitator superfamily (MFS) profile" evidence="7">
    <location>
        <begin position="34"/>
        <end position="491"/>
    </location>
</feature>
<dbReference type="GO" id="GO:0005886">
    <property type="term" value="C:plasma membrane"/>
    <property type="evidence" value="ECO:0007669"/>
    <property type="project" value="TreeGrafter"/>
</dbReference>
<dbReference type="PROSITE" id="PS50850">
    <property type="entry name" value="MFS"/>
    <property type="match status" value="1"/>
</dbReference>
<dbReference type="Proteomes" id="UP000799770">
    <property type="component" value="Unassembled WGS sequence"/>
</dbReference>
<dbReference type="PANTHER" id="PTHR23501">
    <property type="entry name" value="MAJOR FACILITATOR SUPERFAMILY"/>
    <property type="match status" value="1"/>
</dbReference>
<feature type="transmembrane region" description="Helical" evidence="6">
    <location>
        <begin position="69"/>
        <end position="91"/>
    </location>
</feature>
<reference evidence="8" key="1">
    <citation type="journal article" date="2020" name="Stud. Mycol.">
        <title>101 Dothideomycetes genomes: a test case for predicting lifestyles and emergence of pathogens.</title>
        <authorList>
            <person name="Haridas S."/>
            <person name="Albert R."/>
            <person name="Binder M."/>
            <person name="Bloem J."/>
            <person name="Labutti K."/>
            <person name="Salamov A."/>
            <person name="Andreopoulos B."/>
            <person name="Baker S."/>
            <person name="Barry K."/>
            <person name="Bills G."/>
            <person name="Bluhm B."/>
            <person name="Cannon C."/>
            <person name="Castanera R."/>
            <person name="Culley D."/>
            <person name="Daum C."/>
            <person name="Ezra D."/>
            <person name="Gonzalez J."/>
            <person name="Henrissat B."/>
            <person name="Kuo A."/>
            <person name="Liang C."/>
            <person name="Lipzen A."/>
            <person name="Lutzoni F."/>
            <person name="Magnuson J."/>
            <person name="Mondo S."/>
            <person name="Nolan M."/>
            <person name="Ohm R."/>
            <person name="Pangilinan J."/>
            <person name="Park H.-J."/>
            <person name="Ramirez L."/>
            <person name="Alfaro M."/>
            <person name="Sun H."/>
            <person name="Tritt A."/>
            <person name="Yoshinaga Y."/>
            <person name="Zwiers L.-H."/>
            <person name="Turgeon B."/>
            <person name="Goodwin S."/>
            <person name="Spatafora J."/>
            <person name="Crous P."/>
            <person name="Grigoriev I."/>
        </authorList>
    </citation>
    <scope>NUCLEOTIDE SEQUENCE</scope>
    <source>
        <strain evidence="8">CBS 627.86</strain>
    </source>
</reference>
<feature type="transmembrane region" description="Helical" evidence="6">
    <location>
        <begin position="124"/>
        <end position="145"/>
    </location>
</feature>
<feature type="compositionally biased region" description="Polar residues" evidence="5">
    <location>
        <begin position="1"/>
        <end position="20"/>
    </location>
</feature>
<dbReference type="Pfam" id="PF07690">
    <property type="entry name" value="MFS_1"/>
    <property type="match status" value="1"/>
</dbReference>
<feature type="transmembrane region" description="Helical" evidence="6">
    <location>
        <begin position="184"/>
        <end position="207"/>
    </location>
</feature>
<dbReference type="GO" id="GO:0022857">
    <property type="term" value="F:transmembrane transporter activity"/>
    <property type="evidence" value="ECO:0007669"/>
    <property type="project" value="InterPro"/>
</dbReference>
<evidence type="ECO:0000259" key="7">
    <source>
        <dbReference type="PROSITE" id="PS50850"/>
    </source>
</evidence>
<feature type="transmembrane region" description="Helical" evidence="6">
    <location>
        <begin position="335"/>
        <end position="356"/>
    </location>
</feature>
<dbReference type="InterPro" id="IPR011701">
    <property type="entry name" value="MFS"/>
</dbReference>
<dbReference type="OrthoDB" id="10021397at2759"/>
<feature type="transmembrane region" description="Helical" evidence="6">
    <location>
        <begin position="363"/>
        <end position="383"/>
    </location>
</feature>
<feature type="transmembrane region" description="Helical" evidence="6">
    <location>
        <begin position="256"/>
        <end position="278"/>
    </location>
</feature>
<dbReference type="EMBL" id="ML977311">
    <property type="protein sequence ID" value="KAF2122170.1"/>
    <property type="molecule type" value="Genomic_DNA"/>
</dbReference>
<feature type="transmembrane region" description="Helical" evidence="6">
    <location>
        <begin position="389"/>
        <end position="407"/>
    </location>
</feature>
<dbReference type="PANTHER" id="PTHR23501:SF199">
    <property type="entry name" value="MFS EFFLUX TRANSPORTER INPD-RELATED"/>
    <property type="match status" value="1"/>
</dbReference>
<keyword evidence="3 6" id="KW-1133">Transmembrane helix</keyword>
<evidence type="ECO:0000256" key="3">
    <source>
        <dbReference type="ARBA" id="ARBA00022989"/>
    </source>
</evidence>
<evidence type="ECO:0000256" key="4">
    <source>
        <dbReference type="ARBA" id="ARBA00023136"/>
    </source>
</evidence>